<evidence type="ECO:0000256" key="1">
    <source>
        <dbReference type="ARBA" id="ARBA00010199"/>
    </source>
</evidence>
<evidence type="ECO:0008006" key="6">
    <source>
        <dbReference type="Google" id="ProtNLM"/>
    </source>
</evidence>
<dbReference type="GO" id="GO:0015297">
    <property type="term" value="F:antiporter activity"/>
    <property type="evidence" value="ECO:0007669"/>
    <property type="project" value="InterPro"/>
</dbReference>
<keyword evidence="5" id="KW-1185">Reference proteome</keyword>
<gene>
    <name evidence="4" type="ORF">MERR_LOCUS34159</name>
    <name evidence="3" type="ORF">MERR_LOCUS4485</name>
</gene>
<dbReference type="GO" id="GO:0042910">
    <property type="term" value="F:xenobiotic transmembrane transporter activity"/>
    <property type="evidence" value="ECO:0007669"/>
    <property type="project" value="InterPro"/>
</dbReference>
<evidence type="ECO:0000313" key="4">
    <source>
        <dbReference type="EMBL" id="CAA7046924.1"/>
    </source>
</evidence>
<feature type="transmembrane region" description="Helical" evidence="2">
    <location>
        <begin position="101"/>
        <end position="122"/>
    </location>
</feature>
<comment type="similarity">
    <text evidence="1">Belongs to the multi antimicrobial extrusion (MATE) (TC 2.A.66.1) family.</text>
</comment>
<dbReference type="EMBL" id="CACVBM020000310">
    <property type="protein sequence ID" value="CAA7017250.1"/>
    <property type="molecule type" value="Genomic_DNA"/>
</dbReference>
<dbReference type="Proteomes" id="UP000467841">
    <property type="component" value="Unassembled WGS sequence"/>
</dbReference>
<dbReference type="InterPro" id="IPR002528">
    <property type="entry name" value="MATE_fam"/>
</dbReference>
<dbReference type="GO" id="GO:0016020">
    <property type="term" value="C:membrane"/>
    <property type="evidence" value="ECO:0007669"/>
    <property type="project" value="InterPro"/>
</dbReference>
<protein>
    <recommendedName>
        <fullName evidence="6">Polysaccharide biosynthesis protein C-terminal domain-containing protein</fullName>
    </recommendedName>
</protein>
<evidence type="ECO:0000313" key="5">
    <source>
        <dbReference type="Proteomes" id="UP000467841"/>
    </source>
</evidence>
<evidence type="ECO:0000313" key="3">
    <source>
        <dbReference type="EMBL" id="CAA7017250.1"/>
    </source>
</evidence>
<organism evidence="3 5">
    <name type="scientific">Microthlaspi erraticum</name>
    <dbReference type="NCBI Taxonomy" id="1685480"/>
    <lineage>
        <taxon>Eukaryota</taxon>
        <taxon>Viridiplantae</taxon>
        <taxon>Streptophyta</taxon>
        <taxon>Embryophyta</taxon>
        <taxon>Tracheophyta</taxon>
        <taxon>Spermatophyta</taxon>
        <taxon>Magnoliopsida</taxon>
        <taxon>eudicotyledons</taxon>
        <taxon>Gunneridae</taxon>
        <taxon>Pentapetalae</taxon>
        <taxon>rosids</taxon>
        <taxon>malvids</taxon>
        <taxon>Brassicales</taxon>
        <taxon>Brassicaceae</taxon>
        <taxon>Coluteocarpeae</taxon>
        <taxon>Microthlaspi</taxon>
    </lineage>
</organism>
<sequence length="150" mass="16588">MVVNVYSLIISIIFAITILACRNVLSYAFTEGETVAEAVSELCPLLAFTIILNGIQPVLSGVAVGCGWQTFVAKVNVACYYMFGIPIGALFGFYFEFGAKGIWTGMICATVVQTIILGWVTFSTDWRKEVEESRKRLDKWNDQKLVPGLE</sequence>
<feature type="transmembrane region" description="Helical" evidence="2">
    <location>
        <begin position="5"/>
        <end position="25"/>
    </location>
</feature>
<reference evidence="3 5" key="1">
    <citation type="submission" date="2020-01" db="EMBL/GenBank/DDBJ databases">
        <authorList>
            <person name="Mishra B."/>
        </authorList>
    </citation>
    <scope>NUCLEOTIDE SEQUENCE [LARGE SCALE GENOMIC DNA]</scope>
</reference>
<proteinExistence type="inferred from homology"/>
<feature type="transmembrane region" description="Helical" evidence="2">
    <location>
        <begin position="78"/>
        <end position="95"/>
    </location>
</feature>
<feature type="transmembrane region" description="Helical" evidence="2">
    <location>
        <begin position="45"/>
        <end position="66"/>
    </location>
</feature>
<evidence type="ECO:0000256" key="2">
    <source>
        <dbReference type="SAM" id="Phobius"/>
    </source>
</evidence>
<dbReference type="Pfam" id="PF01554">
    <property type="entry name" value="MatE"/>
    <property type="match status" value="1"/>
</dbReference>
<dbReference type="OrthoDB" id="2126698at2759"/>
<dbReference type="AlphaFoldDB" id="A0A6D2HML1"/>
<accession>A0A6D2HML1</accession>
<keyword evidence="2" id="KW-0472">Membrane</keyword>
<name>A0A6D2HML1_9BRAS</name>
<keyword evidence="2" id="KW-0812">Transmembrane</keyword>
<dbReference type="EMBL" id="CACVBM020001360">
    <property type="protein sequence ID" value="CAA7046924.1"/>
    <property type="molecule type" value="Genomic_DNA"/>
</dbReference>
<dbReference type="PANTHER" id="PTHR11206">
    <property type="entry name" value="MULTIDRUG RESISTANCE PROTEIN"/>
    <property type="match status" value="1"/>
</dbReference>
<keyword evidence="2" id="KW-1133">Transmembrane helix</keyword>